<dbReference type="EMBL" id="DS268525">
    <property type="protein sequence ID" value="EFO85476.1"/>
    <property type="molecule type" value="Genomic_DNA"/>
</dbReference>
<dbReference type="GeneID" id="9824947"/>
<name>E3N4F0_CAERE</name>
<evidence type="ECO:0000313" key="2">
    <source>
        <dbReference type="Proteomes" id="UP000008281"/>
    </source>
</evidence>
<organism evidence="2">
    <name type="scientific">Caenorhabditis remanei</name>
    <name type="common">Caenorhabditis vulgaris</name>
    <dbReference type="NCBI Taxonomy" id="31234"/>
    <lineage>
        <taxon>Eukaryota</taxon>
        <taxon>Metazoa</taxon>
        <taxon>Ecdysozoa</taxon>
        <taxon>Nematoda</taxon>
        <taxon>Chromadorea</taxon>
        <taxon>Rhabditida</taxon>
        <taxon>Rhabditina</taxon>
        <taxon>Rhabditomorpha</taxon>
        <taxon>Rhabditoidea</taxon>
        <taxon>Rhabditidae</taxon>
        <taxon>Peloderinae</taxon>
        <taxon>Caenorhabditis</taxon>
    </lineage>
</organism>
<reference evidence="1" key="1">
    <citation type="submission" date="2007-07" db="EMBL/GenBank/DDBJ databases">
        <title>PCAP assembly of the Caenorhabditis remanei genome.</title>
        <authorList>
            <consortium name="The Caenorhabditis remanei Sequencing Consortium"/>
            <person name="Wilson R.K."/>
        </authorList>
    </citation>
    <scope>NUCLEOTIDE SEQUENCE [LARGE SCALE GENOMIC DNA]</scope>
    <source>
        <strain evidence="1">PB4641</strain>
    </source>
</reference>
<gene>
    <name evidence="1" type="ORF">CRE_23026</name>
</gene>
<dbReference type="AlphaFoldDB" id="E3N4F0"/>
<protein>
    <submittedName>
        <fullName evidence="1">Uncharacterized protein</fullName>
    </submittedName>
</protein>
<dbReference type="RefSeq" id="XP_003096710.2">
    <property type="nucleotide sequence ID" value="XM_003096662.2"/>
</dbReference>
<evidence type="ECO:0000313" key="1">
    <source>
        <dbReference type="EMBL" id="EFO85476.1"/>
    </source>
</evidence>
<dbReference type="KEGG" id="crq:GCK72_022449"/>
<dbReference type="HOGENOM" id="CLU_2028844_0_0_1"/>
<dbReference type="CTD" id="9824947"/>
<proteinExistence type="predicted"/>
<dbReference type="InParanoid" id="E3N4F0"/>
<sequence length="122" mass="14362">MEYTIGLFREYPHGCYPDSAKRDNKNGGLKSDIDQFTEMEKTSVELDVIVRSNMFRCFYNVMWKYADEVLLMNLKNPRLAFGTYIIANDLHKCLESLDLDKEMEKEFDWYKEGEGGYSGRDE</sequence>
<dbReference type="Proteomes" id="UP000008281">
    <property type="component" value="Unassembled WGS sequence"/>
</dbReference>
<accession>E3N4F0</accession>
<keyword evidence="2" id="KW-1185">Reference proteome</keyword>